<dbReference type="Pfam" id="PF22064">
    <property type="entry name" value="Cep192_D2"/>
    <property type="match status" value="1"/>
</dbReference>
<feature type="domain" description="Cep192-like" evidence="8">
    <location>
        <begin position="951"/>
        <end position="1125"/>
    </location>
</feature>
<dbReference type="InterPro" id="IPR054092">
    <property type="entry name" value="Cep192-like_D6"/>
</dbReference>
<dbReference type="GO" id="GO:0051298">
    <property type="term" value="P:centrosome duplication"/>
    <property type="evidence" value="ECO:0007669"/>
    <property type="project" value="InterPro"/>
</dbReference>
<feature type="domain" description="Cep192-like" evidence="6">
    <location>
        <begin position="698"/>
        <end position="795"/>
    </location>
</feature>
<dbReference type="GO" id="GO:0019901">
    <property type="term" value="F:protein kinase binding"/>
    <property type="evidence" value="ECO:0007669"/>
    <property type="project" value="TreeGrafter"/>
</dbReference>
<feature type="domain" description="Cep192/Spd-2-like" evidence="7">
    <location>
        <begin position="813"/>
        <end position="922"/>
    </location>
</feature>
<evidence type="ECO:0000259" key="3">
    <source>
        <dbReference type="Pfam" id="PF22064"/>
    </source>
</evidence>
<keyword evidence="11" id="KW-1185">Reference proteome</keyword>
<evidence type="ECO:0000259" key="6">
    <source>
        <dbReference type="Pfam" id="PF22067"/>
    </source>
</evidence>
<dbReference type="Pfam" id="PF22076">
    <property type="entry name" value="Cep192_D6"/>
    <property type="match status" value="1"/>
</dbReference>
<dbReference type="InterPro" id="IPR039103">
    <property type="entry name" value="Spd-2/CEP192"/>
</dbReference>
<evidence type="ECO:0000259" key="7">
    <source>
        <dbReference type="Pfam" id="PF22073"/>
    </source>
</evidence>
<dbReference type="Gene3D" id="2.60.40.10">
    <property type="entry name" value="Immunoglobulins"/>
    <property type="match status" value="4"/>
</dbReference>
<evidence type="ECO:0000259" key="9">
    <source>
        <dbReference type="Pfam" id="PF22076"/>
    </source>
</evidence>
<name>A0A0A0ASN9_CHAVO</name>
<evidence type="ECO:0000259" key="4">
    <source>
        <dbReference type="Pfam" id="PF22065"/>
    </source>
</evidence>
<feature type="non-terminal residue" evidence="10">
    <location>
        <position position="1594"/>
    </location>
</feature>
<reference evidence="11" key="1">
    <citation type="journal article" date="2014" name="Science">
        <title>Comparative genomics reveals insights into avian genome evolution and adaptation.</title>
        <authorList>
            <consortium name="Avian Genome Consortium"/>
            <person name="Zhang G."/>
            <person name="Li C."/>
            <person name="Li Q."/>
            <person name="Li B."/>
            <person name="Larkin D.M."/>
            <person name="Lee C."/>
            <person name="Storz J.F."/>
            <person name="Antunes A."/>
            <person name="Greenwold M.J."/>
            <person name="Meredith R.W."/>
            <person name="Odeen A."/>
            <person name="Cui J."/>
            <person name="Zhou Q."/>
            <person name="Xu L."/>
            <person name="Pan H."/>
            <person name="Wang Z."/>
            <person name="Jin L."/>
            <person name="Zhang P."/>
            <person name="Hu H."/>
            <person name="Yang W."/>
            <person name="Hu J."/>
            <person name="Xiao J."/>
            <person name="Yang Z."/>
            <person name="Liu Y."/>
            <person name="Xie Q."/>
            <person name="Yu H."/>
            <person name="Lian J."/>
            <person name="Wen P."/>
            <person name="Zhang F."/>
            <person name="Li H."/>
            <person name="Zeng Y."/>
            <person name="Xiong Z."/>
            <person name="Liu S."/>
            <person name="Zhou L."/>
            <person name="Huang Z."/>
            <person name="An N."/>
            <person name="Wang J."/>
            <person name="Zheng Q."/>
            <person name="Xiong Y."/>
            <person name="Wang G."/>
            <person name="Wang B."/>
            <person name="Wang J."/>
            <person name="Fan Y."/>
            <person name="da Fonseca R.R."/>
            <person name="Alfaro-Nunez A."/>
            <person name="Schubert M."/>
            <person name="Orlando L."/>
            <person name="Mourier T."/>
            <person name="Howard J.T."/>
            <person name="Ganapathy G."/>
            <person name="Pfenning A."/>
            <person name="Whitney O."/>
            <person name="Rivas M.V."/>
            <person name="Hara E."/>
            <person name="Smith J."/>
            <person name="Farre M."/>
            <person name="Narayan J."/>
            <person name="Slavov G."/>
            <person name="Romanov M.N."/>
            <person name="Borges R."/>
            <person name="Machado J.P."/>
            <person name="Khan I."/>
            <person name="Springer M.S."/>
            <person name="Gatesy J."/>
            <person name="Hoffmann F.G."/>
            <person name="Opazo J.C."/>
            <person name="Hastad O."/>
            <person name="Sawyer R.H."/>
            <person name="Kim H."/>
            <person name="Kim K.W."/>
            <person name="Kim H.J."/>
            <person name="Cho S."/>
            <person name="Li N."/>
            <person name="Huang Y."/>
            <person name="Bruford M.W."/>
            <person name="Zhan X."/>
            <person name="Dixon A."/>
            <person name="Bertelsen M.F."/>
            <person name="Derryberry E."/>
            <person name="Warren W."/>
            <person name="Wilson R.K."/>
            <person name="Li S."/>
            <person name="Ray D.A."/>
            <person name="Green R.E."/>
            <person name="O'Brien S.J."/>
            <person name="Griffin D."/>
            <person name="Johnson W.E."/>
            <person name="Haussler D."/>
            <person name="Ryder O.A."/>
            <person name="Willerslev E."/>
            <person name="Graves G.R."/>
            <person name="Alstrom P."/>
            <person name="Fjeldsa J."/>
            <person name="Mindell D.P."/>
            <person name="Edwards S.V."/>
            <person name="Braun E.L."/>
            <person name="Rahbek C."/>
            <person name="Burt D.W."/>
            <person name="Houde P."/>
            <person name="Zhang Y."/>
            <person name="Yang H."/>
            <person name="Wang J."/>
            <person name="Jarvis E.D."/>
            <person name="Gilbert M.T."/>
            <person name="Wang J."/>
        </authorList>
    </citation>
    <scope>NUCLEOTIDE SEQUENCE [LARGE SCALE GENOMIC DNA]</scope>
</reference>
<dbReference type="Pfam" id="PF22065">
    <property type="entry name" value="Cep192_D7"/>
    <property type="match status" value="1"/>
</dbReference>
<feature type="domain" description="Cep192-like" evidence="4">
    <location>
        <begin position="1326"/>
        <end position="1448"/>
    </location>
</feature>
<dbReference type="GO" id="GO:0000242">
    <property type="term" value="C:pericentriolar material"/>
    <property type="evidence" value="ECO:0007669"/>
    <property type="project" value="TreeGrafter"/>
</dbReference>
<feature type="compositionally biased region" description="Polar residues" evidence="1">
    <location>
        <begin position="10"/>
        <end position="23"/>
    </location>
</feature>
<feature type="non-terminal residue" evidence="10">
    <location>
        <position position="1"/>
    </location>
</feature>
<evidence type="ECO:0000256" key="1">
    <source>
        <dbReference type="SAM" id="MobiDB-lite"/>
    </source>
</evidence>
<dbReference type="InterPro" id="IPR054089">
    <property type="entry name" value="Cep192-like_D3"/>
</dbReference>
<sequence>SGNAKHVTFENLSPTSQNSTEHNSVLPECDLQPLEDEHCSFRPSTSPLIHSSPSDTSGTAFSGSETDFTCTSHYQESSCKETVLPQTVYSSPSMSRLTYISASESTLKNTAVMHNSETYWRENASELSTTIIRASPTPSQEHTNENLEDNSCQRNRKEALLSVDQKSEDELAGLKRKLDDVLGQELSKEGFLKNEKQLSSIPSNVAANHKELDHVKSALPSKFCIFQPLSVNVDAQEVRQDQTSKAQRQGLPSLNALPIYPGLSTYMPCNQNSSGEQYVPISSFKSHVTTSESQAISSSVPTLLTGRSLAMTPFAQQHLGNIPSTGNTVLSQFHGCSSAGFGLPAGLPCSAIPAGHVENPLMVGIPLGPNIGPGSLGAASLCNPHSASWNKNVLNIKPCTGQPLGAVGNEYELTKSPGIGHVKVPEELKFPNACCVGIASQAVLSIFNPTERWLQVSVGILSVSVNGEKMDPVKYQCLVFKNKTIVGPYSTNDLKILFLPCHSGIFQCILNVSSWPVSADAETIVQAEALASRVVLTAVAENPNLEVETGKKDYLDFGDLTSGSWKALPLKLINKTHAFVPIRLIINANAVAWRCFTFSKEPVNSSNEQSLQMNAVSQIAAPSVVNHVIHASYDGQDPEALTVWVLFHAPKKQISCSDSLGPADEFLARVDVEVDSPGPSSVIKSIPLRARAGTARIHAPKDLQTISLSASVGSTAKQQLPLKNAGNIGVYLKVKISNHNSCFAVEPEDLFLLPGEEREVTVLFFPKNRTTRESTLKILVLPSGPQYEVVIKGEVESGENRPVSTAADCSDIPPILSNKQFIAWGGVTLGSSVQKKLTLRNDSPSVTQHLRLLIRGQDQECFQLQSIFGSEERLTSNWELKIRPKEDTNIYLIFAPTRITCFFAKLEIKQLGIRSQPGIKFTYFFVVVVISFPLPFPPPLSGYGGTSNITLENVKKLSESYMVTLDGLLPARLKKASFCVRNIGSRAAYVKAVCFANLRTKTVMDPQVMTVSPEKFVLREGTHEVITITWNPMEKNFHKTNTLVSTVLFFWGDEVSRQQFRRAMMYKPEVEKHIIPENSLLKDIVFDEEFQGEQLVTEVCDIPRGTNGIHLFYANMRKIILSVVGYPTFDQDEFQQSPEHNLEPDRFENFVRHINATLDVLPVKGPQGPPLPVKTDDLVQNKSEAQEAWAVEPEYLTLTSPSISGTADTEHVQIVNNSNRTLTFELSWPAHCLTITPQHGVIEPESSMLILVSPNPSLATKPSLIPWSGLIYILCDSGQKFIKVQIREAVTQSVPGADFPSRRRDMFTPQSESPTVHIAKPLSVLPLTKMEIKNRIIVFPKTRPGHSSESYLEMENKGDENVKWHLSSFAPPYVKDVDGTGCVYRVTYSAFRCSRISGTLEAHGEEKVAVIFLPRDKGDYSQFWDLECHPVEKPSWKHKLRFQLSGAGTKTENETSVVKASASALTKTELPVIPEMKVYSEARHIKAGQNEITRGVYAPEDLYTFPPTRVGESCTLKVNLRNNSFTTHLLKFVSPGEPFYIKHSKYSLRSHHYINVPVQFKPKAEGKFEGLFVVLTTKYGSVNIRLCGKAIEKK</sequence>
<protein>
    <submittedName>
        <fullName evidence="10">Centrosomal protein of 192 kDa</fullName>
    </submittedName>
</protein>
<evidence type="ECO:0000259" key="2">
    <source>
        <dbReference type="Pfam" id="PF22060"/>
    </source>
</evidence>
<dbReference type="GO" id="GO:0090222">
    <property type="term" value="P:centrosome-templated microtubule nucleation"/>
    <property type="evidence" value="ECO:0007669"/>
    <property type="project" value="InterPro"/>
</dbReference>
<dbReference type="GO" id="GO:0090307">
    <property type="term" value="P:mitotic spindle assembly"/>
    <property type="evidence" value="ECO:0007669"/>
    <property type="project" value="TreeGrafter"/>
</dbReference>
<dbReference type="GO" id="GO:0005737">
    <property type="term" value="C:cytoplasm"/>
    <property type="evidence" value="ECO:0007669"/>
    <property type="project" value="TreeGrafter"/>
</dbReference>
<evidence type="ECO:0000259" key="5">
    <source>
        <dbReference type="Pfam" id="PF22066"/>
    </source>
</evidence>
<dbReference type="Pfam" id="PF22074">
    <property type="entry name" value="Cep192_D5"/>
    <property type="match status" value="1"/>
</dbReference>
<feature type="domain" description="Cep192-like" evidence="2">
    <location>
        <begin position="419"/>
        <end position="540"/>
    </location>
</feature>
<feature type="domain" description="Cep192-like" evidence="3">
    <location>
        <begin position="542"/>
        <end position="695"/>
    </location>
</feature>
<evidence type="ECO:0000313" key="10">
    <source>
        <dbReference type="EMBL" id="KGL96538.1"/>
    </source>
</evidence>
<dbReference type="Pfam" id="PF22073">
    <property type="entry name" value="Cep192_D4"/>
    <property type="match status" value="1"/>
</dbReference>
<organism evidence="10 11">
    <name type="scientific">Charadrius vociferus</name>
    <name type="common">Killdeer</name>
    <name type="synonym">Aegialitis vocifera</name>
    <dbReference type="NCBI Taxonomy" id="50402"/>
    <lineage>
        <taxon>Eukaryota</taxon>
        <taxon>Metazoa</taxon>
        <taxon>Chordata</taxon>
        <taxon>Craniata</taxon>
        <taxon>Vertebrata</taxon>
        <taxon>Euteleostomi</taxon>
        <taxon>Archelosauria</taxon>
        <taxon>Archosauria</taxon>
        <taxon>Dinosauria</taxon>
        <taxon>Saurischia</taxon>
        <taxon>Theropoda</taxon>
        <taxon>Coelurosauria</taxon>
        <taxon>Aves</taxon>
        <taxon>Neognathae</taxon>
        <taxon>Neoaves</taxon>
        <taxon>Charadriiformes</taxon>
        <taxon>Charadriidae</taxon>
        <taxon>Charadrius</taxon>
    </lineage>
</organism>
<accession>A0A0A0ASN9</accession>
<dbReference type="GO" id="GO:0071539">
    <property type="term" value="P:protein localization to centrosome"/>
    <property type="evidence" value="ECO:0007669"/>
    <property type="project" value="InterPro"/>
</dbReference>
<dbReference type="InterPro" id="IPR054090">
    <property type="entry name" value="Cep192_Spd-2-like_dom"/>
</dbReference>
<feature type="domain" description="Cep192-like" evidence="9">
    <location>
        <begin position="1186"/>
        <end position="1287"/>
    </location>
</feature>
<dbReference type="Proteomes" id="UP000053858">
    <property type="component" value="Unassembled WGS sequence"/>
</dbReference>
<feature type="compositionally biased region" description="Polar residues" evidence="1">
    <location>
        <begin position="42"/>
        <end position="62"/>
    </location>
</feature>
<dbReference type="InterPro" id="IPR054088">
    <property type="entry name" value="Cep192-like_D8"/>
</dbReference>
<dbReference type="Pfam" id="PF22060">
    <property type="entry name" value="Cep192_D1"/>
    <property type="match status" value="1"/>
</dbReference>
<proteinExistence type="predicted"/>
<dbReference type="InterPro" id="IPR054091">
    <property type="entry name" value="Cep192-like_D5"/>
</dbReference>
<evidence type="ECO:0000259" key="8">
    <source>
        <dbReference type="Pfam" id="PF22074"/>
    </source>
</evidence>
<dbReference type="Pfam" id="PF22067">
    <property type="entry name" value="Cep192_D3"/>
    <property type="match status" value="1"/>
</dbReference>
<feature type="region of interest" description="Disordered" evidence="1">
    <location>
        <begin position="1"/>
        <end position="62"/>
    </location>
</feature>
<gene>
    <name evidence="10" type="ORF">N301_13990</name>
</gene>
<dbReference type="InterPro" id="IPR054085">
    <property type="entry name" value="Cep192-like_D1"/>
</dbReference>
<dbReference type="InterPro" id="IPR013783">
    <property type="entry name" value="Ig-like_fold"/>
</dbReference>
<dbReference type="EMBL" id="KL872698">
    <property type="protein sequence ID" value="KGL96538.1"/>
    <property type="molecule type" value="Genomic_DNA"/>
</dbReference>
<dbReference type="GO" id="GO:0005814">
    <property type="term" value="C:centriole"/>
    <property type="evidence" value="ECO:0007669"/>
    <property type="project" value="TreeGrafter"/>
</dbReference>
<dbReference type="Pfam" id="PF22066">
    <property type="entry name" value="Cep192_D8"/>
    <property type="match status" value="1"/>
</dbReference>
<feature type="domain" description="Cep192-like" evidence="5">
    <location>
        <begin position="1492"/>
        <end position="1590"/>
    </location>
</feature>
<dbReference type="PANTHER" id="PTHR16029">
    <property type="entry name" value="CENTROSOMAL PROTEIN OF 192 KDA"/>
    <property type="match status" value="1"/>
</dbReference>
<evidence type="ECO:0000313" key="11">
    <source>
        <dbReference type="Proteomes" id="UP000053858"/>
    </source>
</evidence>
<dbReference type="InterPro" id="IPR054086">
    <property type="entry name" value="Cep192-like_D2"/>
</dbReference>
<dbReference type="STRING" id="50402.A0A0A0ASN9"/>
<dbReference type="PANTHER" id="PTHR16029:SF11">
    <property type="entry name" value="CENTROSOMAL PROTEIN OF 192 KDA"/>
    <property type="match status" value="1"/>
</dbReference>
<dbReference type="InterPro" id="IPR054087">
    <property type="entry name" value="Cep192-like_D7"/>
</dbReference>